<feature type="non-terminal residue" evidence="2">
    <location>
        <position position="1"/>
    </location>
</feature>
<reference evidence="2" key="2">
    <citation type="submission" date="2022-01" db="EMBL/GenBank/DDBJ databases">
        <authorList>
            <person name="Yamashiro T."/>
            <person name="Shiraishi A."/>
            <person name="Satake H."/>
            <person name="Nakayama K."/>
        </authorList>
    </citation>
    <scope>NUCLEOTIDE SEQUENCE</scope>
</reference>
<gene>
    <name evidence="2" type="ORF">Tco_0682143</name>
</gene>
<comment type="caution">
    <text evidence="2">The sequence shown here is derived from an EMBL/GenBank/DDBJ whole genome shotgun (WGS) entry which is preliminary data.</text>
</comment>
<dbReference type="PANTHER" id="PTHR23272">
    <property type="entry name" value="BED FINGER-RELATED"/>
    <property type="match status" value="1"/>
</dbReference>
<organism evidence="2 3">
    <name type="scientific">Tanacetum coccineum</name>
    <dbReference type="NCBI Taxonomy" id="301880"/>
    <lineage>
        <taxon>Eukaryota</taxon>
        <taxon>Viridiplantae</taxon>
        <taxon>Streptophyta</taxon>
        <taxon>Embryophyta</taxon>
        <taxon>Tracheophyta</taxon>
        <taxon>Spermatophyta</taxon>
        <taxon>Magnoliopsida</taxon>
        <taxon>eudicotyledons</taxon>
        <taxon>Gunneridae</taxon>
        <taxon>Pentapetalae</taxon>
        <taxon>asterids</taxon>
        <taxon>campanulids</taxon>
        <taxon>Asterales</taxon>
        <taxon>Asteraceae</taxon>
        <taxon>Asteroideae</taxon>
        <taxon>Anthemideae</taxon>
        <taxon>Anthemidinae</taxon>
        <taxon>Tanacetum</taxon>
    </lineage>
</organism>
<accession>A0ABQ4XQC2</accession>
<proteinExistence type="predicted"/>
<evidence type="ECO:0000259" key="1">
    <source>
        <dbReference type="Pfam" id="PF05699"/>
    </source>
</evidence>
<evidence type="ECO:0000313" key="3">
    <source>
        <dbReference type="Proteomes" id="UP001151760"/>
    </source>
</evidence>
<dbReference type="PANTHER" id="PTHR23272:SF190">
    <property type="entry name" value="ZINC FINGER, BED-TYPE-RELATED"/>
    <property type="match status" value="1"/>
</dbReference>
<keyword evidence="3" id="KW-1185">Reference proteome</keyword>
<dbReference type="InterPro" id="IPR012337">
    <property type="entry name" value="RNaseH-like_sf"/>
</dbReference>
<dbReference type="Proteomes" id="UP001151760">
    <property type="component" value="Unassembled WGS sequence"/>
</dbReference>
<sequence>STSTSTISELDKYLGESVEAFDYNVKFDILAWWKVNNLRFPIVSLMARDLLAIPVSTVASELVFSSSGRVLGSFRSSLSDKSIENLICTQDWLCKVKDKILEEEEDCETIIIDMQCKYVMLYATDHTRQELHPIYHYCWTVTWADLEVPTDGPYTQLAGGPKRWAVVVYIAPVGPMFLGRMLCSRQLSYGRALIEVRANVELKDNIMVAMPKLVGGEDECHMNKNSNVVKNMKNHNQTPRVVSVGPKVGFQPTKQMYRQVSKKNNVSTSGNKKKDV</sequence>
<feature type="domain" description="HAT C-terminal dimerisation" evidence="1">
    <location>
        <begin position="9"/>
        <end position="93"/>
    </location>
</feature>
<dbReference type="EMBL" id="BQNB010009728">
    <property type="protein sequence ID" value="GJS67579.1"/>
    <property type="molecule type" value="Genomic_DNA"/>
</dbReference>
<protein>
    <submittedName>
        <fullName evidence="2">Zinc finger BED domain-containing protein RICESLEEPER 2-like protein</fullName>
    </submittedName>
</protein>
<dbReference type="Pfam" id="PF05699">
    <property type="entry name" value="Dimer_Tnp_hAT"/>
    <property type="match status" value="1"/>
</dbReference>
<name>A0ABQ4XQC2_9ASTR</name>
<dbReference type="InterPro" id="IPR008906">
    <property type="entry name" value="HATC_C_dom"/>
</dbReference>
<reference evidence="2" key="1">
    <citation type="journal article" date="2022" name="Int. J. Mol. Sci.">
        <title>Draft Genome of Tanacetum Coccineum: Genomic Comparison of Closely Related Tanacetum-Family Plants.</title>
        <authorList>
            <person name="Yamashiro T."/>
            <person name="Shiraishi A."/>
            <person name="Nakayama K."/>
            <person name="Satake H."/>
        </authorList>
    </citation>
    <scope>NUCLEOTIDE SEQUENCE</scope>
</reference>
<evidence type="ECO:0000313" key="2">
    <source>
        <dbReference type="EMBL" id="GJS67579.1"/>
    </source>
</evidence>
<dbReference type="SUPFAM" id="SSF53098">
    <property type="entry name" value="Ribonuclease H-like"/>
    <property type="match status" value="1"/>
</dbReference>